<evidence type="ECO:0000313" key="2">
    <source>
        <dbReference type="EMBL" id="GGA85428.1"/>
    </source>
</evidence>
<dbReference type="InterPro" id="IPR036249">
    <property type="entry name" value="Thioredoxin-like_sf"/>
</dbReference>
<dbReference type="Pfam" id="PF01323">
    <property type="entry name" value="DSBA"/>
    <property type="match status" value="1"/>
</dbReference>
<dbReference type="PANTHER" id="PTHR13887">
    <property type="entry name" value="GLUTATHIONE S-TRANSFERASE KAPPA"/>
    <property type="match status" value="1"/>
</dbReference>
<sequence>MSKKKIRLDLVSDVVCPWCIIGYKRLERALELVADDIEVELHWHPFELNPKMPLGGENLRDHLAAKYGTTKEGSFNARAELTQIGANLGFRFDYFDEMKMFNTFKAHQLLHYARQFGKETELKMRLFSAFFGERKVIDEDAVLVTEAVAVGLDQAEAQAVLADERFAEAVRAEELEWVDMGIRSVPTFVFNRAQAVSGAHEPEKLAEFMRIV</sequence>
<protein>
    <submittedName>
        <fullName evidence="2">FrnE protein</fullName>
    </submittedName>
</protein>
<dbReference type="AlphaFoldDB" id="A0A8J2XNV8"/>
<accession>A0A8J2XNV8</accession>
<dbReference type="EMBL" id="BMDX01000018">
    <property type="protein sequence ID" value="GGA85428.1"/>
    <property type="molecule type" value="Genomic_DNA"/>
</dbReference>
<proteinExistence type="predicted"/>
<name>A0A8J2XNV8_9GAMM</name>
<evidence type="ECO:0000259" key="1">
    <source>
        <dbReference type="Pfam" id="PF01323"/>
    </source>
</evidence>
<evidence type="ECO:0000313" key="3">
    <source>
        <dbReference type="Proteomes" id="UP000619743"/>
    </source>
</evidence>
<dbReference type="RefSeq" id="WP_087506835.1">
    <property type="nucleotide sequence ID" value="NZ_BMDX01000018.1"/>
</dbReference>
<dbReference type="Gene3D" id="3.40.30.10">
    <property type="entry name" value="Glutaredoxin"/>
    <property type="match status" value="1"/>
</dbReference>
<reference evidence="3" key="1">
    <citation type="journal article" date="2019" name="Int. J. Syst. Evol. Microbiol.">
        <title>The Global Catalogue of Microorganisms (GCM) 10K type strain sequencing project: providing services to taxonomists for standard genome sequencing and annotation.</title>
        <authorList>
            <consortium name="The Broad Institute Genomics Platform"/>
            <consortium name="The Broad Institute Genome Sequencing Center for Infectious Disease"/>
            <person name="Wu L."/>
            <person name="Ma J."/>
        </authorList>
    </citation>
    <scope>NUCLEOTIDE SEQUENCE [LARGE SCALE GENOMIC DNA]</scope>
    <source>
        <strain evidence="3">CGMCC 1.10130</strain>
    </source>
</reference>
<dbReference type="CDD" id="cd03024">
    <property type="entry name" value="DsbA_FrnE"/>
    <property type="match status" value="1"/>
</dbReference>
<dbReference type="PANTHER" id="PTHR13887:SF41">
    <property type="entry name" value="THIOREDOXIN SUPERFAMILY PROTEIN"/>
    <property type="match status" value="1"/>
</dbReference>
<gene>
    <name evidence="2" type="ORF">GCM10011369_29310</name>
</gene>
<dbReference type="Proteomes" id="UP000619743">
    <property type="component" value="Unassembled WGS sequence"/>
</dbReference>
<dbReference type="OrthoDB" id="9799122at2"/>
<feature type="domain" description="DSBA-like thioredoxin" evidence="1">
    <location>
        <begin position="8"/>
        <end position="208"/>
    </location>
</feature>
<comment type="caution">
    <text evidence="2">The sequence shown here is derived from an EMBL/GenBank/DDBJ whole genome shotgun (WGS) entry which is preliminary data.</text>
</comment>
<dbReference type="InterPro" id="IPR001853">
    <property type="entry name" value="DSBA-like_thioredoxin_dom"/>
</dbReference>
<keyword evidence="3" id="KW-1185">Reference proteome</keyword>
<organism evidence="2 3">
    <name type="scientific">Neiella marina</name>
    <dbReference type="NCBI Taxonomy" id="508461"/>
    <lineage>
        <taxon>Bacteria</taxon>
        <taxon>Pseudomonadati</taxon>
        <taxon>Pseudomonadota</taxon>
        <taxon>Gammaproteobacteria</taxon>
        <taxon>Alteromonadales</taxon>
        <taxon>Echinimonadaceae</taxon>
        <taxon>Neiella</taxon>
    </lineage>
</organism>
<dbReference type="SUPFAM" id="SSF52833">
    <property type="entry name" value="Thioredoxin-like"/>
    <property type="match status" value="1"/>
</dbReference>
<dbReference type="GO" id="GO:0016491">
    <property type="term" value="F:oxidoreductase activity"/>
    <property type="evidence" value="ECO:0007669"/>
    <property type="project" value="InterPro"/>
</dbReference>